<dbReference type="GO" id="GO:0003824">
    <property type="term" value="F:catalytic activity"/>
    <property type="evidence" value="ECO:0007669"/>
    <property type="project" value="InterPro"/>
</dbReference>
<reference evidence="1 2" key="1">
    <citation type="submission" date="2018-09" db="EMBL/GenBank/DDBJ databases">
        <authorList>
            <person name="Wang Z."/>
        </authorList>
    </citation>
    <scope>NUCLEOTIDE SEQUENCE [LARGE SCALE GENOMIC DNA]</scope>
    <source>
        <strain evidence="1 2">ALS 81</strain>
    </source>
</reference>
<keyword evidence="2" id="KW-1185">Reference proteome</keyword>
<dbReference type="GO" id="GO:0005975">
    <property type="term" value="P:carbohydrate metabolic process"/>
    <property type="evidence" value="ECO:0007669"/>
    <property type="project" value="InterPro"/>
</dbReference>
<sequence>MSSVVSHGSFKGVASVILENGLLRCEWLPEYGSKLCSLKRFDGENWRELLWQSGDEQFKIPNYADDFSQYDSSGFDECFPTINRCDNLVSPALLQHIPDHGEVWALAWKLIELSSSQLVFEVKSPKLGYTLSKSVRLEKDKLLSSYHVDLAASAPRLPFVWTPHALFQVFPRLQLEVPSHMQSITNTFDGCPSLGIYESQHPYPVATAVNGQSMDFSLLRSQSSNTCEKYYFDSLLQADDSFGFSDEYHQVVMQVDAATVPYLGIWKNQGAYKGDLNFALEPCSGIYDAVDDAYTHQRCAIIEPGQSAQWYFNIQVKAQTSN</sequence>
<dbReference type="Gene3D" id="2.70.98.10">
    <property type="match status" value="1"/>
</dbReference>
<dbReference type="SUPFAM" id="SSF74650">
    <property type="entry name" value="Galactose mutarotase-like"/>
    <property type="match status" value="1"/>
</dbReference>
<proteinExistence type="predicted"/>
<gene>
    <name evidence="1" type="ORF">DBZ36_19000</name>
</gene>
<dbReference type="RefSeq" id="WP_120356565.1">
    <property type="nucleotide sequence ID" value="NZ_RAQO01000012.1"/>
</dbReference>
<dbReference type="AlphaFoldDB" id="A0A420E5M3"/>
<protein>
    <submittedName>
        <fullName evidence="1">DUF5107 domain-containing protein</fullName>
    </submittedName>
</protein>
<organism evidence="1 2">
    <name type="scientific">Alginatibacterium sediminis</name>
    <dbReference type="NCBI Taxonomy" id="2164068"/>
    <lineage>
        <taxon>Bacteria</taxon>
        <taxon>Pseudomonadati</taxon>
        <taxon>Pseudomonadota</taxon>
        <taxon>Gammaproteobacteria</taxon>
        <taxon>Alteromonadales</taxon>
        <taxon>Alteromonadaceae</taxon>
        <taxon>Alginatibacterium</taxon>
    </lineage>
</organism>
<name>A0A420E5M3_9ALTE</name>
<comment type="caution">
    <text evidence="1">The sequence shown here is derived from an EMBL/GenBank/DDBJ whole genome shotgun (WGS) entry which is preliminary data.</text>
</comment>
<dbReference type="Proteomes" id="UP000286482">
    <property type="component" value="Unassembled WGS sequence"/>
</dbReference>
<accession>A0A420E5M3</accession>
<dbReference type="InterPro" id="IPR014718">
    <property type="entry name" value="GH-type_carb-bd"/>
</dbReference>
<dbReference type="GO" id="GO:0030246">
    <property type="term" value="F:carbohydrate binding"/>
    <property type="evidence" value="ECO:0007669"/>
    <property type="project" value="InterPro"/>
</dbReference>
<evidence type="ECO:0000313" key="1">
    <source>
        <dbReference type="EMBL" id="RKF13152.1"/>
    </source>
</evidence>
<dbReference type="EMBL" id="RAQO01000012">
    <property type="protein sequence ID" value="RKF13152.1"/>
    <property type="molecule type" value="Genomic_DNA"/>
</dbReference>
<evidence type="ECO:0000313" key="2">
    <source>
        <dbReference type="Proteomes" id="UP000286482"/>
    </source>
</evidence>
<dbReference type="InterPro" id="IPR011013">
    <property type="entry name" value="Gal_mutarotase_sf_dom"/>
</dbReference>
<dbReference type="OrthoDB" id="2528227at2"/>